<feature type="domain" description="Phosphoribosyl-AMP cyclohydrolase" evidence="12">
    <location>
        <begin position="57"/>
        <end position="130"/>
    </location>
</feature>
<keyword evidence="11" id="KW-0862">Zinc</keyword>
<evidence type="ECO:0000313" key="13">
    <source>
        <dbReference type="EMBL" id="SHL93434.1"/>
    </source>
</evidence>
<dbReference type="InterPro" id="IPR026660">
    <property type="entry name" value="PRA-CH"/>
</dbReference>
<dbReference type="InParanoid" id="A0A1M7EP24"/>
<feature type="binding site" evidence="11">
    <location>
        <position position="128"/>
    </location>
    <ligand>
        <name>Zn(2+)</name>
        <dbReference type="ChEBI" id="CHEBI:29105"/>
        <note>ligand shared between dimeric partners</note>
    </ligand>
</feature>
<evidence type="ECO:0000256" key="10">
    <source>
        <dbReference type="ARBA" id="ARBA00023102"/>
    </source>
</evidence>
<comment type="catalytic activity">
    <reaction evidence="2">
        <text>1-(5-phospho-beta-D-ribosyl)-ATP + H2O = 1-(5-phospho-beta-D-ribosyl)-5'-AMP + diphosphate + H(+)</text>
        <dbReference type="Rhea" id="RHEA:22828"/>
        <dbReference type="ChEBI" id="CHEBI:15377"/>
        <dbReference type="ChEBI" id="CHEBI:15378"/>
        <dbReference type="ChEBI" id="CHEBI:33019"/>
        <dbReference type="ChEBI" id="CHEBI:59457"/>
        <dbReference type="ChEBI" id="CHEBI:73183"/>
        <dbReference type="EC" id="3.6.1.31"/>
    </reaction>
</comment>
<dbReference type="InterPro" id="IPR038019">
    <property type="entry name" value="PRib_AMP_CycHydrolase_sf"/>
</dbReference>
<keyword evidence="11" id="KW-0479">Metal-binding</keyword>
<feature type="binding site" evidence="11">
    <location>
        <position position="105"/>
    </location>
    <ligand>
        <name>Zn(2+)</name>
        <dbReference type="ChEBI" id="CHEBI:29105"/>
        <note>ligand shared between dimeric partners</note>
    </ligand>
</feature>
<evidence type="ECO:0000256" key="4">
    <source>
        <dbReference type="ARBA" id="ARBA00005204"/>
    </source>
</evidence>
<dbReference type="EC" id="3.5.4.19" evidence="11"/>
<dbReference type="STRING" id="29571.SAMN05878437_0340"/>
<dbReference type="AlphaFoldDB" id="A0A1M7EP24"/>
<sequence length="155" mass="16914">MSHVEKDPANTLFKRLESALPDDRLPAAADLLDAVKFNADGLIPAIAQQHDSGEVLMMAWMNPEALDETLRTGRVCYFSRSRGKLWRKGESSGQQQHLKAAALDCDGDTLLLQVEQTGAACHSGRRSCFYVDVTAQPRITSAPLIDPESLYGGKA</sequence>
<keyword evidence="14" id="KW-1185">Reference proteome</keyword>
<comment type="similarity">
    <text evidence="6">In the N-terminal section; belongs to the PRA-CH family.</text>
</comment>
<evidence type="ECO:0000256" key="9">
    <source>
        <dbReference type="ARBA" id="ARBA00022801"/>
    </source>
</evidence>
<evidence type="ECO:0000256" key="6">
    <source>
        <dbReference type="ARBA" id="ARBA00008299"/>
    </source>
</evidence>
<dbReference type="FunFam" id="3.10.20.810:FF:000001">
    <property type="entry name" value="Histidine biosynthesis bifunctional protein HisIE"/>
    <property type="match status" value="1"/>
</dbReference>
<dbReference type="OrthoDB" id="9795769at2"/>
<evidence type="ECO:0000256" key="3">
    <source>
        <dbReference type="ARBA" id="ARBA00005169"/>
    </source>
</evidence>
<dbReference type="GO" id="GO:0004636">
    <property type="term" value="F:phosphoribosyl-ATP diphosphatase activity"/>
    <property type="evidence" value="ECO:0007669"/>
    <property type="project" value="UniProtKB-EC"/>
</dbReference>
<dbReference type="Proteomes" id="UP000190911">
    <property type="component" value="Chromosome I"/>
</dbReference>
<feature type="binding site" evidence="11">
    <location>
        <position position="104"/>
    </location>
    <ligand>
        <name>Mg(2+)</name>
        <dbReference type="ChEBI" id="CHEBI:18420"/>
    </ligand>
</feature>
<dbReference type="SUPFAM" id="SSF141734">
    <property type="entry name" value="HisI-like"/>
    <property type="match status" value="1"/>
</dbReference>
<keyword evidence="9 11" id="KW-0378">Hydrolase</keyword>
<keyword evidence="7 11" id="KW-0963">Cytoplasm</keyword>
<comment type="subunit">
    <text evidence="11">Homodimer.</text>
</comment>
<keyword evidence="8 11" id="KW-0028">Amino-acid biosynthesis</keyword>
<comment type="similarity">
    <text evidence="11">Belongs to the PRA-CH family.</text>
</comment>
<dbReference type="Gene3D" id="3.10.20.810">
    <property type="entry name" value="Phosphoribosyl-AMP cyclohydrolase"/>
    <property type="match status" value="1"/>
</dbReference>
<dbReference type="GO" id="GO:0008270">
    <property type="term" value="F:zinc ion binding"/>
    <property type="evidence" value="ECO:0007669"/>
    <property type="project" value="UniProtKB-UniRule"/>
</dbReference>
<evidence type="ECO:0000259" key="12">
    <source>
        <dbReference type="Pfam" id="PF01502"/>
    </source>
</evidence>
<organism evidence="13 14">
    <name type="scientific">Vreelandella subglaciescola</name>
    <dbReference type="NCBI Taxonomy" id="29571"/>
    <lineage>
        <taxon>Bacteria</taxon>
        <taxon>Pseudomonadati</taxon>
        <taxon>Pseudomonadota</taxon>
        <taxon>Gammaproteobacteria</taxon>
        <taxon>Oceanospirillales</taxon>
        <taxon>Halomonadaceae</taxon>
        <taxon>Vreelandella</taxon>
    </lineage>
</organism>
<accession>A0A1M7EP24</accession>
<dbReference type="UniPathway" id="UPA00031">
    <property type="reaction ID" value="UER00008"/>
</dbReference>
<dbReference type="Pfam" id="PF01502">
    <property type="entry name" value="PRA-CH"/>
    <property type="match status" value="1"/>
</dbReference>
<feature type="binding site" evidence="11">
    <location>
        <position position="106"/>
    </location>
    <ligand>
        <name>Mg(2+)</name>
        <dbReference type="ChEBI" id="CHEBI:18420"/>
    </ligand>
</feature>
<evidence type="ECO:0000256" key="8">
    <source>
        <dbReference type="ARBA" id="ARBA00022605"/>
    </source>
</evidence>
<reference evidence="13 14" key="1">
    <citation type="submission" date="2016-11" db="EMBL/GenBank/DDBJ databases">
        <authorList>
            <person name="Jaros S."/>
            <person name="Januszkiewicz K."/>
            <person name="Wedrychowicz H."/>
        </authorList>
    </citation>
    <scope>NUCLEOTIDE SEQUENCE [LARGE SCALE GENOMIC DNA]</scope>
    <source>
        <strain evidence="13 14">ACAM 12</strain>
    </source>
</reference>
<evidence type="ECO:0000256" key="1">
    <source>
        <dbReference type="ARBA" id="ARBA00000024"/>
    </source>
</evidence>
<comment type="similarity">
    <text evidence="5">In the C-terminal section; belongs to the PRA-PH family.</text>
</comment>
<dbReference type="GO" id="GO:0000105">
    <property type="term" value="P:L-histidine biosynthetic process"/>
    <property type="evidence" value="ECO:0007669"/>
    <property type="project" value="UniProtKB-UniRule"/>
</dbReference>
<evidence type="ECO:0000256" key="2">
    <source>
        <dbReference type="ARBA" id="ARBA00001460"/>
    </source>
</evidence>
<evidence type="ECO:0000256" key="7">
    <source>
        <dbReference type="ARBA" id="ARBA00022490"/>
    </source>
</evidence>
<comment type="pathway">
    <text evidence="4">Amino-acid biosynthesis; L-histidine biosynthesis; L-histidine from 5-phospho-alpha-D-ribose 1-diphosphate: step 2/9.</text>
</comment>
<comment type="catalytic activity">
    <reaction evidence="1 11">
        <text>1-(5-phospho-beta-D-ribosyl)-5'-AMP + H2O = 1-(5-phospho-beta-D-ribosyl)-5-[(5-phospho-beta-D-ribosylamino)methylideneamino]imidazole-4-carboxamide</text>
        <dbReference type="Rhea" id="RHEA:20049"/>
        <dbReference type="ChEBI" id="CHEBI:15377"/>
        <dbReference type="ChEBI" id="CHEBI:58435"/>
        <dbReference type="ChEBI" id="CHEBI:59457"/>
        <dbReference type="EC" id="3.5.4.19"/>
    </reaction>
</comment>
<dbReference type="GO" id="GO:0004635">
    <property type="term" value="F:phosphoribosyl-AMP cyclohydrolase activity"/>
    <property type="evidence" value="ECO:0007669"/>
    <property type="project" value="UniProtKB-UniRule"/>
</dbReference>
<protein>
    <recommendedName>
        <fullName evidence="11">Phosphoribosyl-AMP cyclohydrolase</fullName>
        <shortName evidence="11">PRA-CH</shortName>
        <ecNumber evidence="11">3.5.4.19</ecNumber>
    </recommendedName>
</protein>
<dbReference type="PANTHER" id="PTHR42945:SF1">
    <property type="entry name" value="HISTIDINE BIOSYNTHESIS BIFUNCTIONAL PROTEIN HIS7"/>
    <property type="match status" value="1"/>
</dbReference>
<gene>
    <name evidence="11" type="primary">hisI</name>
    <name evidence="13" type="ORF">SAMN05878437_0340</name>
</gene>
<dbReference type="NCBIfam" id="NF000768">
    <property type="entry name" value="PRK00051.1"/>
    <property type="match status" value="1"/>
</dbReference>
<dbReference type="GO" id="GO:0005737">
    <property type="term" value="C:cytoplasm"/>
    <property type="evidence" value="ECO:0007669"/>
    <property type="project" value="UniProtKB-SubCell"/>
</dbReference>
<comment type="pathway">
    <text evidence="3 11">Amino-acid biosynthesis; L-histidine biosynthesis; L-histidine from 5-phospho-alpha-D-ribose 1-diphosphate: step 3/9.</text>
</comment>
<keyword evidence="11" id="KW-0460">Magnesium</keyword>
<feature type="binding site" evidence="11">
    <location>
        <position position="121"/>
    </location>
    <ligand>
        <name>Zn(2+)</name>
        <dbReference type="ChEBI" id="CHEBI:29105"/>
        <note>ligand shared between dimeric partners</note>
    </ligand>
</feature>
<dbReference type="InterPro" id="IPR002496">
    <property type="entry name" value="PRib_AMP_CycHydrolase_dom"/>
</dbReference>
<keyword evidence="10 11" id="KW-0368">Histidine biosynthesis</keyword>
<name>A0A1M7EP24_9GAMM</name>
<evidence type="ECO:0000313" key="14">
    <source>
        <dbReference type="Proteomes" id="UP000190911"/>
    </source>
</evidence>
<proteinExistence type="inferred from homology"/>
<dbReference type="HAMAP" id="MF_01021">
    <property type="entry name" value="HisI"/>
    <property type="match status" value="1"/>
</dbReference>
<dbReference type="EMBL" id="LT670847">
    <property type="protein sequence ID" value="SHL93434.1"/>
    <property type="molecule type" value="Genomic_DNA"/>
</dbReference>
<comment type="subcellular location">
    <subcellularLocation>
        <location evidence="11">Cytoplasm</location>
    </subcellularLocation>
</comment>
<evidence type="ECO:0000256" key="11">
    <source>
        <dbReference type="HAMAP-Rule" id="MF_01021"/>
    </source>
</evidence>
<dbReference type="RefSeq" id="WP_079550767.1">
    <property type="nucleotide sequence ID" value="NZ_LT670847.1"/>
</dbReference>
<dbReference type="GO" id="GO:0000287">
    <property type="term" value="F:magnesium ion binding"/>
    <property type="evidence" value="ECO:0007669"/>
    <property type="project" value="UniProtKB-UniRule"/>
</dbReference>
<comment type="cofactor">
    <cofactor evidence="11">
        <name>Zn(2+)</name>
        <dbReference type="ChEBI" id="CHEBI:29105"/>
    </cofactor>
    <text evidence="11">Binds 1 zinc ion per subunit.</text>
</comment>
<dbReference type="PANTHER" id="PTHR42945">
    <property type="entry name" value="HISTIDINE BIOSYNTHESIS BIFUNCTIONAL PROTEIN"/>
    <property type="match status" value="1"/>
</dbReference>
<evidence type="ECO:0000256" key="5">
    <source>
        <dbReference type="ARBA" id="ARBA00007731"/>
    </source>
</evidence>
<feature type="binding site" evidence="11">
    <location>
        <position position="108"/>
    </location>
    <ligand>
        <name>Mg(2+)</name>
        <dbReference type="ChEBI" id="CHEBI:18420"/>
    </ligand>
</feature>
<comment type="cofactor">
    <cofactor evidence="11">
        <name>Mg(2+)</name>
        <dbReference type="ChEBI" id="CHEBI:18420"/>
    </cofactor>
    <text evidence="11">Binds 1 Mg(2+) ion per subunit.</text>
</comment>
<comment type="function">
    <text evidence="11">Catalyzes the hydrolysis of the adenine ring of phosphoribosyl-AMP.</text>
</comment>